<organism evidence="1 2">
    <name type="scientific">Clostridium tarantellae</name>
    <dbReference type="NCBI Taxonomy" id="39493"/>
    <lineage>
        <taxon>Bacteria</taxon>
        <taxon>Bacillati</taxon>
        <taxon>Bacillota</taxon>
        <taxon>Clostridia</taxon>
        <taxon>Eubacteriales</taxon>
        <taxon>Clostridiaceae</taxon>
        <taxon>Clostridium</taxon>
    </lineage>
</organism>
<reference evidence="1 2" key="1">
    <citation type="submission" date="2019-10" db="EMBL/GenBank/DDBJ databases">
        <title>The Genome Sequence of Clostridium tarantellae Isolated from Fish Brain.</title>
        <authorList>
            <person name="Bano L."/>
            <person name="Kiel M."/>
            <person name="Sales G."/>
            <person name="Doxey A.C."/>
            <person name="Mansfield M.J."/>
            <person name="Schiavone M."/>
            <person name="Rossetto O."/>
            <person name="Pirazzini M."/>
            <person name="Dobrindt U."/>
            <person name="Montecucco C."/>
        </authorList>
    </citation>
    <scope>NUCLEOTIDE SEQUENCE [LARGE SCALE GENOMIC DNA]</scope>
    <source>
        <strain evidence="1 2">DSM 3997</strain>
    </source>
</reference>
<sequence>MLEITLINYSLNSIKIWTVYTEPLELFPSIKSTNFFGNGDFKTITIPNDCRDASITVDILDEKGIAIPARSLKFDNTIINKIPIEKKLFQFVGYKNLANIKDYFYDILEIPLNSTFNNKQFMNFNIRQFINFNNKSSISAKCDLTFQIGFKAFKYESKLIKSKENIQFKIPLNCNYVQFRVFRLNALKQLKLVELIQSTSNHIQKCYVLSSNLLNTSFFLKETSCI</sequence>
<evidence type="ECO:0000313" key="1">
    <source>
        <dbReference type="EMBL" id="MPQ43729.1"/>
    </source>
</evidence>
<dbReference type="EMBL" id="WHJC01000099">
    <property type="protein sequence ID" value="MPQ43729.1"/>
    <property type="molecule type" value="Genomic_DNA"/>
</dbReference>
<proteinExistence type="predicted"/>
<gene>
    <name evidence="1" type="ORF">GBZ86_08160</name>
</gene>
<dbReference type="AlphaFoldDB" id="A0A6I1MU15"/>
<accession>A0A6I1MU15</accession>
<name>A0A6I1MU15_9CLOT</name>
<protein>
    <submittedName>
        <fullName evidence="1">Uncharacterized protein</fullName>
    </submittedName>
</protein>
<comment type="caution">
    <text evidence="1">The sequence shown here is derived from an EMBL/GenBank/DDBJ whole genome shotgun (WGS) entry which is preliminary data.</text>
</comment>
<dbReference type="RefSeq" id="WP_152889509.1">
    <property type="nucleotide sequence ID" value="NZ_WHJC01000099.1"/>
</dbReference>
<keyword evidence="2" id="KW-1185">Reference proteome</keyword>
<dbReference type="Proteomes" id="UP000430345">
    <property type="component" value="Unassembled WGS sequence"/>
</dbReference>
<evidence type="ECO:0000313" key="2">
    <source>
        <dbReference type="Proteomes" id="UP000430345"/>
    </source>
</evidence>